<dbReference type="EMBL" id="KN846957">
    <property type="protein sequence ID" value="KIW70189.1"/>
    <property type="molecule type" value="Genomic_DNA"/>
</dbReference>
<keyword evidence="2" id="KW-1185">Reference proteome</keyword>
<dbReference type="Gene3D" id="3.30.710.10">
    <property type="entry name" value="Potassium Channel Kv1.1, Chain A"/>
    <property type="match status" value="1"/>
</dbReference>
<dbReference type="AlphaFoldDB" id="A0A0D2GDI4"/>
<accession>A0A0D2GDI4</accession>
<gene>
    <name evidence="1" type="ORF">PV04_02481</name>
</gene>
<dbReference type="InterPro" id="IPR011333">
    <property type="entry name" value="SKP1/BTB/POZ_sf"/>
</dbReference>
<organism evidence="1 2">
    <name type="scientific">Phialophora macrospora</name>
    <dbReference type="NCBI Taxonomy" id="1851006"/>
    <lineage>
        <taxon>Eukaryota</taxon>
        <taxon>Fungi</taxon>
        <taxon>Dikarya</taxon>
        <taxon>Ascomycota</taxon>
        <taxon>Pezizomycotina</taxon>
        <taxon>Eurotiomycetes</taxon>
        <taxon>Chaetothyriomycetidae</taxon>
        <taxon>Chaetothyriales</taxon>
        <taxon>Herpotrichiellaceae</taxon>
        <taxon>Phialophora</taxon>
    </lineage>
</organism>
<evidence type="ECO:0000313" key="2">
    <source>
        <dbReference type="Proteomes" id="UP000054266"/>
    </source>
</evidence>
<evidence type="ECO:0008006" key="3">
    <source>
        <dbReference type="Google" id="ProtNLM"/>
    </source>
</evidence>
<proteinExistence type="predicted"/>
<dbReference type="Proteomes" id="UP000054266">
    <property type="component" value="Unassembled WGS sequence"/>
</dbReference>
<dbReference type="HOGENOM" id="CLU_1503263_0_0_1"/>
<sequence length="179" mass="20137">MTAALEEFCKVFRSDSAGSHQKMEADNYDKHHIETTIWGVSKHLFDYSEVVTFRAGNGSQRQYFATDSPRLCRESTYFHERLHGSGCPEAQSRHFELKDTDPSVVACMLRWYRGWDCPSCGHDRGHMEDAMLLAVELRIPRFSKHLLGMMETLNVADLSRLDAMAAATTTTTATAAASP</sequence>
<protein>
    <recommendedName>
        <fullName evidence="3">BTB domain-containing protein</fullName>
    </recommendedName>
</protein>
<name>A0A0D2GDI4_9EURO</name>
<reference evidence="1 2" key="1">
    <citation type="submission" date="2015-01" db="EMBL/GenBank/DDBJ databases">
        <title>The Genome Sequence of Capronia semiimmersa CBS27337.</title>
        <authorList>
            <consortium name="The Broad Institute Genomics Platform"/>
            <person name="Cuomo C."/>
            <person name="de Hoog S."/>
            <person name="Gorbushina A."/>
            <person name="Stielow B."/>
            <person name="Teixiera M."/>
            <person name="Abouelleil A."/>
            <person name="Chapman S.B."/>
            <person name="Priest M."/>
            <person name="Young S.K."/>
            <person name="Wortman J."/>
            <person name="Nusbaum C."/>
            <person name="Birren B."/>
        </authorList>
    </citation>
    <scope>NUCLEOTIDE SEQUENCE [LARGE SCALE GENOMIC DNA]</scope>
    <source>
        <strain evidence="1 2">CBS 27337</strain>
    </source>
</reference>
<evidence type="ECO:0000313" key="1">
    <source>
        <dbReference type="EMBL" id="KIW70189.1"/>
    </source>
</evidence>